<evidence type="ECO:0000313" key="1">
    <source>
        <dbReference type="EMBL" id="PWW30263.1"/>
    </source>
</evidence>
<proteinExistence type="predicted"/>
<comment type="caution">
    <text evidence="1">The sequence shown here is derived from an EMBL/GenBank/DDBJ whole genome shotgun (WGS) entry which is preliminary data.</text>
</comment>
<dbReference type="OrthoDB" id="1647761at2"/>
<dbReference type="Proteomes" id="UP000247150">
    <property type="component" value="Unassembled WGS sequence"/>
</dbReference>
<dbReference type="AlphaFoldDB" id="A0A2V3A601"/>
<name>A0A2V3A601_9BACI</name>
<reference evidence="1 2" key="1">
    <citation type="submission" date="2018-05" db="EMBL/GenBank/DDBJ databases">
        <title>Freshwater and sediment microbial communities from various areas in North America, analyzing microbe dynamics in response to fracking.</title>
        <authorList>
            <person name="Lamendella R."/>
        </authorList>
    </citation>
    <scope>NUCLEOTIDE SEQUENCE [LARGE SCALE GENOMIC DNA]</scope>
    <source>
        <strain evidence="1 2">15_TX</strain>
    </source>
</reference>
<dbReference type="InterPro" id="IPR024997">
    <property type="entry name" value="DUF3892"/>
</dbReference>
<sequence length="72" mass="7950">MNGEQLVAVHRNHNGEILSFQTSSGRIISYRKAMLEAEEGLIEGIHVAEEEDGSMSMIPAASSSFDEFPSFY</sequence>
<evidence type="ECO:0000313" key="2">
    <source>
        <dbReference type="Proteomes" id="UP000247150"/>
    </source>
</evidence>
<dbReference type="EMBL" id="QGTW01000003">
    <property type="protein sequence ID" value="PWW30263.1"/>
    <property type="molecule type" value="Genomic_DNA"/>
</dbReference>
<protein>
    <recommendedName>
        <fullName evidence="3">DUF3892 domain-containing protein</fullName>
    </recommendedName>
</protein>
<evidence type="ECO:0008006" key="3">
    <source>
        <dbReference type="Google" id="ProtNLM"/>
    </source>
</evidence>
<dbReference type="RefSeq" id="WP_110064144.1">
    <property type="nucleotide sequence ID" value="NZ_QGTW01000003.1"/>
</dbReference>
<dbReference type="Pfam" id="PF13031">
    <property type="entry name" value="DUF3892"/>
    <property type="match status" value="1"/>
</dbReference>
<organism evidence="1 2">
    <name type="scientific">Cytobacillus oceanisediminis</name>
    <dbReference type="NCBI Taxonomy" id="665099"/>
    <lineage>
        <taxon>Bacteria</taxon>
        <taxon>Bacillati</taxon>
        <taxon>Bacillota</taxon>
        <taxon>Bacilli</taxon>
        <taxon>Bacillales</taxon>
        <taxon>Bacillaceae</taxon>
        <taxon>Cytobacillus</taxon>
    </lineage>
</organism>
<gene>
    <name evidence="1" type="ORF">DFO73_103145</name>
</gene>
<accession>A0A2V3A601</accession>